<sequence length="425" mass="47634">MMDAALSFIGKHRDLTSSDVYQELPDHLKDEILEAIVWQGLDIRSHLRRDRQEGTPSSTSSMSEVDELVNNLDIVQDRFDPWLEGGKVGPHSVDMDPQLGGMEGLRHSDTGGLQFVDTRGHLREDMKGLRLVDTVGLRIADKVNCFVPSKKKPNQTQRDGRLQREEHPHRRPGATGGSHLQVLWGWRCQGHAAICGGGQGRLECPALRDGPGETWNPLVAPWRGGPAGAQLPAGWRYQGPTVDARHDRNNYGERRSVSCLLGAFHATRQRQGEGIRAFSHRLRDVFDALLGRQRDTGVEVMSGRLLRDHFADSLLDSILRRQLRERIANNADVSFLELREQAIRWEEDQESDRGREVVASHQVSTGSEAMAAINALTEQVAKLTKMLHETGAQQRPRRPLVCFQCGKEGHIARRCPAGNERPLRK</sequence>
<keyword evidence="1" id="KW-0863">Zinc-finger</keyword>
<gene>
    <name evidence="4" type="ORF">EGW08_015082</name>
</gene>
<dbReference type="InterPro" id="IPR036875">
    <property type="entry name" value="Znf_CCHC_sf"/>
</dbReference>
<dbReference type="SUPFAM" id="SSF57756">
    <property type="entry name" value="Retrovirus zinc finger-like domains"/>
    <property type="match status" value="1"/>
</dbReference>
<dbReference type="Gene3D" id="4.10.60.10">
    <property type="entry name" value="Zinc finger, CCHC-type"/>
    <property type="match status" value="1"/>
</dbReference>
<dbReference type="STRING" id="188477.A0A3S0ZWQ4"/>
<feature type="domain" description="CCHC-type" evidence="3">
    <location>
        <begin position="402"/>
        <end position="416"/>
    </location>
</feature>
<feature type="compositionally biased region" description="Basic and acidic residues" evidence="2">
    <location>
        <begin position="158"/>
        <end position="168"/>
    </location>
</feature>
<comment type="caution">
    <text evidence="4">The sequence shown here is derived from an EMBL/GenBank/DDBJ whole genome shotgun (WGS) entry which is preliminary data.</text>
</comment>
<evidence type="ECO:0000256" key="1">
    <source>
        <dbReference type="PROSITE-ProRule" id="PRU00047"/>
    </source>
</evidence>
<reference evidence="4 5" key="1">
    <citation type="submission" date="2019-01" db="EMBL/GenBank/DDBJ databases">
        <title>A draft genome assembly of the solar-powered sea slug Elysia chlorotica.</title>
        <authorList>
            <person name="Cai H."/>
            <person name="Li Q."/>
            <person name="Fang X."/>
            <person name="Li J."/>
            <person name="Curtis N.E."/>
            <person name="Altenburger A."/>
            <person name="Shibata T."/>
            <person name="Feng M."/>
            <person name="Maeda T."/>
            <person name="Schwartz J.A."/>
            <person name="Shigenobu S."/>
            <person name="Lundholm N."/>
            <person name="Nishiyama T."/>
            <person name="Yang H."/>
            <person name="Hasebe M."/>
            <person name="Li S."/>
            <person name="Pierce S.K."/>
            <person name="Wang J."/>
        </authorList>
    </citation>
    <scope>NUCLEOTIDE SEQUENCE [LARGE SCALE GENOMIC DNA]</scope>
    <source>
        <strain evidence="4">EC2010</strain>
        <tissue evidence="4">Whole organism of an adult</tissue>
    </source>
</reference>
<dbReference type="SMART" id="SM00343">
    <property type="entry name" value="ZnF_C2HC"/>
    <property type="match status" value="1"/>
</dbReference>
<dbReference type="GO" id="GO:0008270">
    <property type="term" value="F:zinc ion binding"/>
    <property type="evidence" value="ECO:0007669"/>
    <property type="project" value="UniProtKB-KW"/>
</dbReference>
<dbReference type="PANTHER" id="PTHR19963:SF30">
    <property type="entry name" value="ENDONUCLEASE_EXONUCLEASE_PHOSPHATASE DOMAIN-CONTAINING PROTEIN"/>
    <property type="match status" value="1"/>
</dbReference>
<keyword evidence="1" id="KW-0479">Metal-binding</keyword>
<evidence type="ECO:0000259" key="3">
    <source>
        <dbReference type="PROSITE" id="PS50158"/>
    </source>
</evidence>
<evidence type="ECO:0000313" key="5">
    <source>
        <dbReference type="Proteomes" id="UP000271974"/>
    </source>
</evidence>
<organism evidence="4 5">
    <name type="scientific">Elysia chlorotica</name>
    <name type="common">Eastern emerald elysia</name>
    <name type="synonym">Sea slug</name>
    <dbReference type="NCBI Taxonomy" id="188477"/>
    <lineage>
        <taxon>Eukaryota</taxon>
        <taxon>Metazoa</taxon>
        <taxon>Spiralia</taxon>
        <taxon>Lophotrochozoa</taxon>
        <taxon>Mollusca</taxon>
        <taxon>Gastropoda</taxon>
        <taxon>Heterobranchia</taxon>
        <taxon>Euthyneura</taxon>
        <taxon>Panpulmonata</taxon>
        <taxon>Sacoglossa</taxon>
        <taxon>Placobranchoidea</taxon>
        <taxon>Plakobranchidae</taxon>
        <taxon>Elysia</taxon>
    </lineage>
</organism>
<accession>A0A3S0ZWQ4</accession>
<dbReference type="PANTHER" id="PTHR19963">
    <property type="entry name" value="CCHC-TYPE DOMAIN-CONTAINING PROTEIN"/>
    <property type="match status" value="1"/>
</dbReference>
<dbReference type="Pfam" id="PF00098">
    <property type="entry name" value="zf-CCHC"/>
    <property type="match status" value="1"/>
</dbReference>
<dbReference type="InterPro" id="IPR001878">
    <property type="entry name" value="Znf_CCHC"/>
</dbReference>
<evidence type="ECO:0000256" key="2">
    <source>
        <dbReference type="SAM" id="MobiDB-lite"/>
    </source>
</evidence>
<keyword evidence="5" id="KW-1185">Reference proteome</keyword>
<feature type="region of interest" description="Disordered" evidence="2">
    <location>
        <begin position="148"/>
        <end position="177"/>
    </location>
</feature>
<evidence type="ECO:0000313" key="4">
    <source>
        <dbReference type="EMBL" id="RUS77159.1"/>
    </source>
</evidence>
<dbReference type="OrthoDB" id="6132286at2759"/>
<protein>
    <recommendedName>
        <fullName evidence="3">CCHC-type domain-containing protein</fullName>
    </recommendedName>
</protein>
<dbReference type="PROSITE" id="PS50158">
    <property type="entry name" value="ZF_CCHC"/>
    <property type="match status" value="1"/>
</dbReference>
<dbReference type="EMBL" id="RQTK01000605">
    <property type="protein sequence ID" value="RUS77159.1"/>
    <property type="molecule type" value="Genomic_DNA"/>
</dbReference>
<dbReference type="GO" id="GO:0003676">
    <property type="term" value="F:nucleic acid binding"/>
    <property type="evidence" value="ECO:0007669"/>
    <property type="project" value="InterPro"/>
</dbReference>
<name>A0A3S0ZWQ4_ELYCH</name>
<keyword evidence="1" id="KW-0862">Zinc</keyword>
<dbReference type="AlphaFoldDB" id="A0A3S0ZWQ4"/>
<dbReference type="Proteomes" id="UP000271974">
    <property type="component" value="Unassembled WGS sequence"/>
</dbReference>
<proteinExistence type="predicted"/>